<feature type="compositionally biased region" description="Basic and acidic residues" evidence="1">
    <location>
        <begin position="83"/>
        <end position="102"/>
    </location>
</feature>
<feature type="signal peptide" evidence="3">
    <location>
        <begin position="1"/>
        <end position="27"/>
    </location>
</feature>
<dbReference type="Proteomes" id="UP001438008">
    <property type="component" value="Unassembled WGS sequence"/>
</dbReference>
<organism evidence="4 5">
    <name type="scientific">Laedolimicola intestinihominis</name>
    <dbReference type="NCBI Taxonomy" id="3133166"/>
    <lineage>
        <taxon>Bacteria</taxon>
        <taxon>Bacillati</taxon>
        <taxon>Bacillota</taxon>
        <taxon>Clostridia</taxon>
        <taxon>Lachnospirales</taxon>
        <taxon>Lachnospiraceae</taxon>
        <taxon>Laedolimicola</taxon>
    </lineage>
</organism>
<feature type="transmembrane region" description="Helical" evidence="2">
    <location>
        <begin position="1120"/>
        <end position="1140"/>
    </location>
</feature>
<feature type="region of interest" description="Disordered" evidence="1">
    <location>
        <begin position="1149"/>
        <end position="1169"/>
    </location>
</feature>
<dbReference type="Gene3D" id="1.50.10.20">
    <property type="match status" value="1"/>
</dbReference>
<dbReference type="RefSeq" id="WP_349163496.1">
    <property type="nucleotide sequence ID" value="NZ_JBBMFE010000001.1"/>
</dbReference>
<feature type="region of interest" description="Disordered" evidence="1">
    <location>
        <begin position="30"/>
        <end position="106"/>
    </location>
</feature>
<comment type="caution">
    <text evidence="4">The sequence shown here is derived from an EMBL/GenBank/DDBJ whole genome shotgun (WGS) entry which is preliminary data.</text>
</comment>
<dbReference type="InterPro" id="IPR008930">
    <property type="entry name" value="Terpenoid_cyclase/PrenylTrfase"/>
</dbReference>
<feature type="chain" id="PRO_5046199514" evidence="3">
    <location>
        <begin position="28"/>
        <end position="1169"/>
    </location>
</feature>
<keyword evidence="2" id="KW-1133">Transmembrane helix</keyword>
<sequence length="1169" mass="126546">MKNRIVSLFLAATMVLSLCPVSIRAEAASADTVQVQEIPETESKQSSPVDEEPVITGTGSEGEQPPEAPVIIGTGEEQGAASEDVKQEETKQEEIKQEKSQESEDFWNEDEELMLYGLSDLDTEEDGKLHSAGTYDLDTVLSQTVGWKRGTGDKILNEEFLKNVSSTATDWTAVWLGRLGVKEEDYTAFLNRANTYVKDMYDKNPSTGLSTNTPTEWHRLTMAVLAAGGDPTNVGGHDLIADGTYNCLAGAPWEQGMNGALWALLALDSRGYDVPENAKYTREALIQYILNKELSGGGWSLDDKNPSLDLDITSMVIYALAPHCAENAKIREAANRGLEVLRNKLSEDGDYSYGGTYNCESAAQAIVAFTAMGIDPTTVTNAASGKSLMDGLMKYYSAGTGGFLHAYYDDEKQNRPNGMATDQAMYSIAAYLCYKEGVALFDFRAKANTTQYVAQADNGSVFTAETGSAADLYVGAEVTKFSFTNLPVGNYDAAVVTVDGADGESWKTGIRGADGYTPVNGAIPVADGTVLRIAVTKQDGSTENWTLTVHTSADAETKAVMDRIDALPDVGVLTLDDKATVLSVREAYNKLTDAEKAQVTNADKLAELEAQLTKLEAAAEKELTAKRAALEKNVNAIATPVKIGDKSLVNQYLLELNALGDWDGKAAMEKKLNGYLTDIAARQKLVDDLDKDIWNQVDPLRVSQSKAGTVKKLMSRYAALRLDEQKLLANVQSLQDAAVIIDSLEDGIVPKKVFENLMSTKETFVYYGLTPDGDAYTLTWDGKTVTSAKDVQAGVKMITGSGTANGTAAQIEFYQSGSMNGSVTLSAETSVKSGSWKTYWMNPDKLKIQSAKMATVSSGKLNMTVTIGGRYWLSTKDLRLEGTTASGRTTEISSILSTQGVKSLINNGKTTISSIQSTGSKGGSTTLGTRKALENGMVSSSELKGIQGKNVNLKANGDISDTVSYTFTINGEDVKVTKDWKYNIQTDCKYEDDIKELAVKPLILCMEGTGTFPGKMLLTLHTELEDDELLLFKFDPINRKAEYVKKVSVEDGVMEFTLQESGHYFLAKRALAGSLNDSTDAEQAVIKNESDAAGDTPWDESQEAVVLGNGQEAQRKTETIRWVLIGLIALMCGATVVWILHNKRLEAREAADEAADNASETDDRKDGEE</sequence>
<keyword evidence="5" id="KW-1185">Reference proteome</keyword>
<evidence type="ECO:0000313" key="4">
    <source>
        <dbReference type="EMBL" id="MEQ2471243.1"/>
    </source>
</evidence>
<reference evidence="4 5" key="1">
    <citation type="submission" date="2024-03" db="EMBL/GenBank/DDBJ databases">
        <title>Human intestinal bacterial collection.</title>
        <authorList>
            <person name="Pauvert C."/>
            <person name="Hitch T.C.A."/>
            <person name="Clavel T."/>
        </authorList>
    </citation>
    <scope>NUCLEOTIDE SEQUENCE [LARGE SCALE GENOMIC DNA]</scope>
    <source>
        <strain evidence="4 5">CLA-AA-H132</strain>
    </source>
</reference>
<gene>
    <name evidence="4" type="ORF">WMO29_01830</name>
</gene>
<name>A0ABV1FD04_9FIRM</name>
<accession>A0ABV1FD04</accession>
<dbReference type="EMBL" id="JBBMFE010000001">
    <property type="protein sequence ID" value="MEQ2471243.1"/>
    <property type="molecule type" value="Genomic_DNA"/>
</dbReference>
<dbReference type="CDD" id="cd00688">
    <property type="entry name" value="ISOPREN_C2_like"/>
    <property type="match status" value="1"/>
</dbReference>
<proteinExistence type="predicted"/>
<protein>
    <submittedName>
        <fullName evidence="4">Prenyltransferase/squalene oxidase repeat-containing protein</fullName>
    </submittedName>
</protein>
<keyword evidence="2" id="KW-0812">Transmembrane</keyword>
<keyword evidence="3" id="KW-0732">Signal</keyword>
<evidence type="ECO:0000313" key="5">
    <source>
        <dbReference type="Proteomes" id="UP001438008"/>
    </source>
</evidence>
<evidence type="ECO:0000256" key="3">
    <source>
        <dbReference type="SAM" id="SignalP"/>
    </source>
</evidence>
<evidence type="ECO:0000256" key="2">
    <source>
        <dbReference type="SAM" id="Phobius"/>
    </source>
</evidence>
<evidence type="ECO:0000256" key="1">
    <source>
        <dbReference type="SAM" id="MobiDB-lite"/>
    </source>
</evidence>
<dbReference type="SUPFAM" id="SSF48239">
    <property type="entry name" value="Terpenoid cyclases/Protein prenyltransferases"/>
    <property type="match status" value="1"/>
</dbReference>
<keyword evidence="2" id="KW-0472">Membrane</keyword>